<keyword evidence="1" id="KW-0677">Repeat</keyword>
<dbReference type="InterPro" id="IPR051012">
    <property type="entry name" value="CellSynth/LPSAsmb/PSIAsmb"/>
</dbReference>
<sequence>MNASRPNALARGACFAAIAATLVFATSACTTTTQRVAETRPVTRNSAPSSMSELRIAQSALDSGNIDLATTLFEKVVKADPHSVPGLAGLGDTLYAVGDFTRAGVYYERASAADASAAAPLVGSARVAIRQRRFDDAIATYRKVLARTPDEPMSSAGLGVALDMKGDHAAAQAVLRQALKTNPGDPVLSVNLGLSLVLSGNPREGANVLLDVTRFPGAPPQARQDLALAYGLLGNDDAAAQILGRDLPKASVRDNLRFYEAQRARMGAVTSGAALPTAVPLASVQAASIK</sequence>
<dbReference type="Pfam" id="PF13432">
    <property type="entry name" value="TPR_16"/>
    <property type="match status" value="2"/>
</dbReference>
<organism evidence="4 5">
    <name type="scientific">Caballeronia sordidicola</name>
    <name type="common">Burkholderia sordidicola</name>
    <dbReference type="NCBI Taxonomy" id="196367"/>
    <lineage>
        <taxon>Bacteria</taxon>
        <taxon>Pseudomonadati</taxon>
        <taxon>Pseudomonadota</taxon>
        <taxon>Betaproteobacteria</taxon>
        <taxon>Burkholderiales</taxon>
        <taxon>Burkholderiaceae</taxon>
        <taxon>Caballeronia</taxon>
    </lineage>
</organism>
<evidence type="ECO:0000256" key="1">
    <source>
        <dbReference type="ARBA" id="ARBA00022737"/>
    </source>
</evidence>
<dbReference type="AlphaFoldDB" id="A0A242N6S3"/>
<evidence type="ECO:0000313" key="5">
    <source>
        <dbReference type="Proteomes" id="UP000194546"/>
    </source>
</evidence>
<dbReference type="InterPro" id="IPR011990">
    <property type="entry name" value="TPR-like_helical_dom_sf"/>
</dbReference>
<keyword evidence="3" id="KW-0732">Signal</keyword>
<dbReference type="PANTHER" id="PTHR45586">
    <property type="entry name" value="TPR REPEAT-CONTAINING PROTEIN PA4667"/>
    <property type="match status" value="1"/>
</dbReference>
<dbReference type="InterPro" id="IPR019734">
    <property type="entry name" value="TPR_rpt"/>
</dbReference>
<name>A0A242N6S3_CABSO</name>
<evidence type="ECO:0000256" key="3">
    <source>
        <dbReference type="SAM" id="SignalP"/>
    </source>
</evidence>
<dbReference type="SMART" id="SM00028">
    <property type="entry name" value="TPR"/>
    <property type="match status" value="4"/>
</dbReference>
<keyword evidence="2" id="KW-0802">TPR repeat</keyword>
<evidence type="ECO:0000256" key="2">
    <source>
        <dbReference type="ARBA" id="ARBA00022803"/>
    </source>
</evidence>
<reference evidence="4 5" key="1">
    <citation type="submission" date="2017-03" db="EMBL/GenBank/DDBJ databases">
        <title>Genome analysis of strain PAMC 26510.</title>
        <authorList>
            <person name="Oh H.-M."/>
            <person name="Yang J.-A."/>
        </authorList>
    </citation>
    <scope>NUCLEOTIDE SEQUENCE [LARGE SCALE GENOMIC DNA]</scope>
    <source>
        <strain evidence="4 5">PAMC 26510</strain>
    </source>
</reference>
<feature type="signal peptide" evidence="3">
    <location>
        <begin position="1"/>
        <end position="25"/>
    </location>
</feature>
<gene>
    <name evidence="4" type="ORF">PAMC26510_05980</name>
</gene>
<dbReference type="Gene3D" id="1.25.40.10">
    <property type="entry name" value="Tetratricopeptide repeat domain"/>
    <property type="match status" value="1"/>
</dbReference>
<proteinExistence type="predicted"/>
<dbReference type="RefSeq" id="WP_086380785.1">
    <property type="nucleotide sequence ID" value="NZ_NBTY01000030.1"/>
</dbReference>
<comment type="caution">
    <text evidence="4">The sequence shown here is derived from an EMBL/GenBank/DDBJ whole genome shotgun (WGS) entry which is preliminary data.</text>
</comment>
<dbReference type="SUPFAM" id="SSF48452">
    <property type="entry name" value="TPR-like"/>
    <property type="match status" value="1"/>
</dbReference>
<accession>A0A242N6S3</accession>
<evidence type="ECO:0000313" key="4">
    <source>
        <dbReference type="EMBL" id="OTP79282.1"/>
    </source>
</evidence>
<dbReference type="PROSITE" id="PS51257">
    <property type="entry name" value="PROKAR_LIPOPROTEIN"/>
    <property type="match status" value="1"/>
</dbReference>
<feature type="chain" id="PRO_5011969700" evidence="3">
    <location>
        <begin position="26"/>
        <end position="290"/>
    </location>
</feature>
<dbReference type="EMBL" id="NBTY01000030">
    <property type="protein sequence ID" value="OTP79282.1"/>
    <property type="molecule type" value="Genomic_DNA"/>
</dbReference>
<dbReference type="PANTHER" id="PTHR45586:SF1">
    <property type="entry name" value="LIPOPOLYSACCHARIDE ASSEMBLY PROTEIN B"/>
    <property type="match status" value="1"/>
</dbReference>
<protein>
    <submittedName>
        <fullName evidence="4">Flp pilus assembly protein TadD, contains TPR protein</fullName>
    </submittedName>
</protein>
<dbReference type="Proteomes" id="UP000194546">
    <property type="component" value="Unassembled WGS sequence"/>
</dbReference>